<evidence type="ECO:0000313" key="2">
    <source>
        <dbReference type="Proteomes" id="UP000072421"/>
    </source>
</evidence>
<sequence>MRPGSGNRVGALMHAARFRIYGMNTDMSKNVFVPPATDQTEPVHY</sequence>
<accession>A0A127PIN4</accession>
<dbReference type="Proteomes" id="UP000072421">
    <property type="component" value="Chromosome"/>
</dbReference>
<organism evidence="1">
    <name type="scientific">Collimonas fungivorans</name>
    <dbReference type="NCBI Taxonomy" id="158899"/>
    <lineage>
        <taxon>Bacteria</taxon>
        <taxon>Pseudomonadati</taxon>
        <taxon>Pseudomonadota</taxon>
        <taxon>Betaproteobacteria</taxon>
        <taxon>Burkholderiales</taxon>
        <taxon>Oxalobacteraceae</taxon>
        <taxon>Collimonas</taxon>
    </lineage>
</organism>
<name>A0A127PIN4_9BURK</name>
<proteinExistence type="predicted"/>
<evidence type="ECO:0000313" key="1">
    <source>
        <dbReference type="EMBL" id="AMO97593.1"/>
    </source>
</evidence>
<dbReference type="EMBL" id="CP013232">
    <property type="protein sequence ID" value="AMO97593.1"/>
    <property type="molecule type" value="Genomic_DNA"/>
</dbReference>
<dbReference type="PATRIC" id="fig|158899.10.peg.4950"/>
<gene>
    <name evidence="1" type="ORF">CFter6_5021</name>
</gene>
<dbReference type="AlphaFoldDB" id="A0A127PIN4"/>
<protein>
    <submittedName>
        <fullName evidence="1">Uncharacterized protein</fullName>
    </submittedName>
</protein>
<reference evidence="1 2" key="1">
    <citation type="submission" date="2015-11" db="EMBL/GenBank/DDBJ databases">
        <title>Exploring the genomic traits of fungus-feeding bacterial genus Collimonas.</title>
        <authorList>
            <person name="Song C."/>
            <person name="Schmidt R."/>
            <person name="de Jager V."/>
            <person name="Krzyzanowska D."/>
            <person name="Jongedijk E."/>
            <person name="Cankar K."/>
            <person name="Beekwilder J."/>
            <person name="van Veen A."/>
            <person name="de Boer W."/>
            <person name="van Veen J.A."/>
            <person name="Garbeva P."/>
        </authorList>
    </citation>
    <scope>NUCLEOTIDE SEQUENCE [LARGE SCALE GENOMIC DNA]</scope>
    <source>
        <strain evidence="1 2">Ter6</strain>
    </source>
</reference>